<dbReference type="RefSeq" id="WP_044411123.1">
    <property type="nucleotide sequence ID" value="NZ_JXXE01000252.1"/>
</dbReference>
<feature type="domain" description="HIT" evidence="2">
    <location>
        <begin position="40"/>
        <end position="109"/>
    </location>
</feature>
<comment type="caution">
    <text evidence="1">Lacks conserved residue(s) required for the propagation of feature annotation.</text>
</comment>
<dbReference type="InterPro" id="IPR036265">
    <property type="entry name" value="HIT-like_sf"/>
</dbReference>
<protein>
    <submittedName>
        <fullName evidence="3">Histidine triad (HIT) protein</fullName>
    </submittedName>
</protein>
<comment type="caution">
    <text evidence="3">The sequence shown here is derived from an EMBL/GenBank/DDBJ whole genome shotgun (WGS) entry which is preliminary data.</text>
</comment>
<sequence>MSAASADWSLNSQLKKDTIDIGDLPLCRVLVIKDAHYPWLLLVPRRADAMEIIDLGEVEQAQLMTEMSRVGRALKEVTRCDKLNIAALGNLVPQLHIHVIARRSSDAAWPRPVWGVMPPLAHDPEEVQTFISELRRRIWLG</sequence>
<dbReference type="Proteomes" id="UP000032515">
    <property type="component" value="Unassembled WGS sequence"/>
</dbReference>
<organism evidence="3 4">
    <name type="scientific">Rhodopseudomonas palustris</name>
    <dbReference type="NCBI Taxonomy" id="1076"/>
    <lineage>
        <taxon>Bacteria</taxon>
        <taxon>Pseudomonadati</taxon>
        <taxon>Pseudomonadota</taxon>
        <taxon>Alphaproteobacteria</taxon>
        <taxon>Hyphomicrobiales</taxon>
        <taxon>Nitrobacteraceae</taxon>
        <taxon>Rhodopseudomonas</taxon>
    </lineage>
</organism>
<evidence type="ECO:0000256" key="1">
    <source>
        <dbReference type="PROSITE-ProRule" id="PRU00464"/>
    </source>
</evidence>
<evidence type="ECO:0000313" key="3">
    <source>
        <dbReference type="EMBL" id="KIZ42512.1"/>
    </source>
</evidence>
<dbReference type="InterPro" id="IPR026026">
    <property type="entry name" value="HIT_Hint"/>
</dbReference>
<reference evidence="3 4" key="1">
    <citation type="submission" date="2014-11" db="EMBL/GenBank/DDBJ databases">
        <title>Genomics and ecophysiology of heterotrophic nitrogen fixing bacteria isolated from estuarine surface water.</title>
        <authorList>
            <person name="Bentzon-Tilia M."/>
            <person name="Severin I."/>
            <person name="Hansen L.H."/>
            <person name="Riemann L."/>
        </authorList>
    </citation>
    <scope>NUCLEOTIDE SEQUENCE [LARGE SCALE GENOMIC DNA]</scope>
    <source>
        <strain evidence="3 4">BAL398</strain>
    </source>
</reference>
<accession>A0A0D7ESU5</accession>
<dbReference type="InterPro" id="IPR011146">
    <property type="entry name" value="HIT-like"/>
</dbReference>
<evidence type="ECO:0000259" key="2">
    <source>
        <dbReference type="PROSITE" id="PS51084"/>
    </source>
</evidence>
<dbReference type="Gene3D" id="3.30.428.10">
    <property type="entry name" value="HIT-like"/>
    <property type="match status" value="1"/>
</dbReference>
<dbReference type="STRING" id="1421013.GCA_000504425_03389"/>
<dbReference type="PATRIC" id="fig|1076.23.peg.2657"/>
<dbReference type="EMBL" id="JXXE01000252">
    <property type="protein sequence ID" value="KIZ42512.1"/>
    <property type="molecule type" value="Genomic_DNA"/>
</dbReference>
<evidence type="ECO:0000313" key="4">
    <source>
        <dbReference type="Proteomes" id="UP000032515"/>
    </source>
</evidence>
<gene>
    <name evidence="3" type="ORF">OO17_12850</name>
</gene>
<dbReference type="OrthoDB" id="9799145at2"/>
<dbReference type="PROSITE" id="PS51084">
    <property type="entry name" value="HIT_2"/>
    <property type="match status" value="1"/>
</dbReference>
<dbReference type="SUPFAM" id="SSF54197">
    <property type="entry name" value="HIT-like"/>
    <property type="match status" value="1"/>
</dbReference>
<dbReference type="PIRSF" id="PIRSF000714">
    <property type="entry name" value="HIT"/>
    <property type="match status" value="1"/>
</dbReference>
<proteinExistence type="predicted"/>
<dbReference type="Pfam" id="PF01230">
    <property type="entry name" value="HIT"/>
    <property type="match status" value="1"/>
</dbReference>
<dbReference type="AlphaFoldDB" id="A0A0D7ESU5"/>
<dbReference type="GO" id="GO:0003824">
    <property type="term" value="F:catalytic activity"/>
    <property type="evidence" value="ECO:0007669"/>
    <property type="project" value="InterPro"/>
</dbReference>
<name>A0A0D7ESU5_RHOPL</name>